<gene>
    <name evidence="7" type="ORF">GCM10011273_30260</name>
</gene>
<evidence type="ECO:0000256" key="4">
    <source>
        <dbReference type="ARBA" id="ARBA00023163"/>
    </source>
</evidence>
<feature type="domain" description="RNA polymerase sigma-70 region 2" evidence="5">
    <location>
        <begin position="11"/>
        <end position="75"/>
    </location>
</feature>
<reference evidence="7" key="2">
    <citation type="submission" date="2020-09" db="EMBL/GenBank/DDBJ databases">
        <authorList>
            <person name="Sun Q."/>
            <person name="Kim S."/>
        </authorList>
    </citation>
    <scope>NUCLEOTIDE SEQUENCE</scope>
    <source>
        <strain evidence="7">KCTC 32296</strain>
    </source>
</reference>
<organism evidence="7 8">
    <name type="scientific">Asticcacaulis endophyticus</name>
    <dbReference type="NCBI Taxonomy" id="1395890"/>
    <lineage>
        <taxon>Bacteria</taxon>
        <taxon>Pseudomonadati</taxon>
        <taxon>Pseudomonadota</taxon>
        <taxon>Alphaproteobacteria</taxon>
        <taxon>Caulobacterales</taxon>
        <taxon>Caulobacteraceae</taxon>
        <taxon>Asticcacaulis</taxon>
    </lineage>
</organism>
<name>A0A918QEN6_9CAUL</name>
<dbReference type="RefSeq" id="WP_229807794.1">
    <property type="nucleotide sequence ID" value="NZ_BMZB01000005.1"/>
</dbReference>
<accession>A0A918QEN6</accession>
<evidence type="ECO:0000313" key="8">
    <source>
        <dbReference type="Proteomes" id="UP000662572"/>
    </source>
</evidence>
<dbReference type="GO" id="GO:0003677">
    <property type="term" value="F:DNA binding"/>
    <property type="evidence" value="ECO:0007669"/>
    <property type="project" value="InterPro"/>
</dbReference>
<keyword evidence="3" id="KW-0731">Sigma factor</keyword>
<dbReference type="PANTHER" id="PTHR43133">
    <property type="entry name" value="RNA POLYMERASE ECF-TYPE SIGMA FACTO"/>
    <property type="match status" value="1"/>
</dbReference>
<dbReference type="InterPro" id="IPR036388">
    <property type="entry name" value="WH-like_DNA-bd_sf"/>
</dbReference>
<reference evidence="7" key="1">
    <citation type="journal article" date="2014" name="Int. J. Syst. Evol. Microbiol.">
        <title>Complete genome sequence of Corynebacterium casei LMG S-19264T (=DSM 44701T), isolated from a smear-ripened cheese.</title>
        <authorList>
            <consortium name="US DOE Joint Genome Institute (JGI-PGF)"/>
            <person name="Walter F."/>
            <person name="Albersmeier A."/>
            <person name="Kalinowski J."/>
            <person name="Ruckert C."/>
        </authorList>
    </citation>
    <scope>NUCLEOTIDE SEQUENCE</scope>
    <source>
        <strain evidence="7">KCTC 32296</strain>
    </source>
</reference>
<evidence type="ECO:0000259" key="6">
    <source>
        <dbReference type="Pfam" id="PF08281"/>
    </source>
</evidence>
<dbReference type="EMBL" id="BMZB01000005">
    <property type="protein sequence ID" value="GGZ41565.1"/>
    <property type="molecule type" value="Genomic_DNA"/>
</dbReference>
<evidence type="ECO:0000313" key="7">
    <source>
        <dbReference type="EMBL" id="GGZ41565.1"/>
    </source>
</evidence>
<keyword evidence="4" id="KW-0804">Transcription</keyword>
<comment type="caution">
    <text evidence="7">The sequence shown here is derived from an EMBL/GenBank/DDBJ whole genome shotgun (WGS) entry which is preliminary data.</text>
</comment>
<dbReference type="InterPro" id="IPR014284">
    <property type="entry name" value="RNA_pol_sigma-70_dom"/>
</dbReference>
<dbReference type="AlphaFoldDB" id="A0A918QEN6"/>
<dbReference type="GO" id="GO:0016987">
    <property type="term" value="F:sigma factor activity"/>
    <property type="evidence" value="ECO:0007669"/>
    <property type="project" value="UniProtKB-KW"/>
</dbReference>
<dbReference type="GO" id="GO:0006352">
    <property type="term" value="P:DNA-templated transcription initiation"/>
    <property type="evidence" value="ECO:0007669"/>
    <property type="project" value="InterPro"/>
</dbReference>
<dbReference type="Pfam" id="PF04542">
    <property type="entry name" value="Sigma70_r2"/>
    <property type="match status" value="1"/>
</dbReference>
<dbReference type="Gene3D" id="1.10.1740.10">
    <property type="match status" value="1"/>
</dbReference>
<dbReference type="InterPro" id="IPR007627">
    <property type="entry name" value="RNA_pol_sigma70_r2"/>
</dbReference>
<dbReference type="SUPFAM" id="SSF88946">
    <property type="entry name" value="Sigma2 domain of RNA polymerase sigma factors"/>
    <property type="match status" value="1"/>
</dbReference>
<keyword evidence="2" id="KW-0805">Transcription regulation</keyword>
<dbReference type="Pfam" id="PF08281">
    <property type="entry name" value="Sigma70_r4_2"/>
    <property type="match status" value="1"/>
</dbReference>
<dbReference type="InterPro" id="IPR039425">
    <property type="entry name" value="RNA_pol_sigma-70-like"/>
</dbReference>
<evidence type="ECO:0000256" key="1">
    <source>
        <dbReference type="ARBA" id="ARBA00010641"/>
    </source>
</evidence>
<keyword evidence="8" id="KW-1185">Reference proteome</keyword>
<evidence type="ECO:0000256" key="3">
    <source>
        <dbReference type="ARBA" id="ARBA00023082"/>
    </source>
</evidence>
<protein>
    <submittedName>
        <fullName evidence="7">DNA-directed RNA polymerase sigma-70 factor</fullName>
    </submittedName>
</protein>
<evidence type="ECO:0000256" key="2">
    <source>
        <dbReference type="ARBA" id="ARBA00023015"/>
    </source>
</evidence>
<dbReference type="InterPro" id="IPR013249">
    <property type="entry name" value="RNA_pol_sigma70_r4_t2"/>
</dbReference>
<dbReference type="InterPro" id="IPR013325">
    <property type="entry name" value="RNA_pol_sigma_r2"/>
</dbReference>
<dbReference type="NCBIfam" id="TIGR02937">
    <property type="entry name" value="sigma70-ECF"/>
    <property type="match status" value="1"/>
</dbReference>
<dbReference type="Proteomes" id="UP000662572">
    <property type="component" value="Unassembled WGS sequence"/>
</dbReference>
<keyword evidence="7" id="KW-0240">DNA-directed RNA polymerase</keyword>
<proteinExistence type="inferred from homology"/>
<dbReference type="GO" id="GO:0000428">
    <property type="term" value="C:DNA-directed RNA polymerase complex"/>
    <property type="evidence" value="ECO:0007669"/>
    <property type="project" value="UniProtKB-KW"/>
</dbReference>
<sequence length="166" mass="18610">MNGTAKFDAWIRPHMGALMRIARAFAEPADQHDLMQELMISAWRAMPAFRGDAKPSTFIYRVAHNRALTWKKRQTLTLFRARAAQIDMAALNEGGTDGESAQLEALYAALRQISPIDRSLMLLWLEATPYADMAALHGLTQTNIGARLTRARARLSALIHEVSDEY</sequence>
<dbReference type="Gene3D" id="1.10.10.10">
    <property type="entry name" value="Winged helix-like DNA-binding domain superfamily/Winged helix DNA-binding domain"/>
    <property type="match status" value="1"/>
</dbReference>
<evidence type="ECO:0000259" key="5">
    <source>
        <dbReference type="Pfam" id="PF04542"/>
    </source>
</evidence>
<dbReference type="PANTHER" id="PTHR43133:SF45">
    <property type="entry name" value="RNA POLYMERASE ECF-TYPE SIGMA FACTOR"/>
    <property type="match status" value="1"/>
</dbReference>
<dbReference type="InterPro" id="IPR013324">
    <property type="entry name" value="RNA_pol_sigma_r3/r4-like"/>
</dbReference>
<feature type="domain" description="RNA polymerase sigma factor 70 region 4 type 2" evidence="6">
    <location>
        <begin position="104"/>
        <end position="155"/>
    </location>
</feature>
<dbReference type="SUPFAM" id="SSF88659">
    <property type="entry name" value="Sigma3 and sigma4 domains of RNA polymerase sigma factors"/>
    <property type="match status" value="1"/>
</dbReference>
<comment type="similarity">
    <text evidence="1">Belongs to the sigma-70 factor family. ECF subfamily.</text>
</comment>